<keyword evidence="4" id="KW-1185">Reference proteome</keyword>
<evidence type="ECO:0000313" key="3">
    <source>
        <dbReference type="EMBL" id="TWT71872.1"/>
    </source>
</evidence>
<dbReference type="EC" id="1.18.1.2" evidence="3"/>
<protein>
    <submittedName>
        <fullName evidence="3">Ferredoxin--NADP reductase 2</fullName>
        <ecNumber evidence="3">1.18.1.2</ecNumber>
    </submittedName>
</protein>
<reference evidence="3 4" key="1">
    <citation type="submission" date="2019-02" db="EMBL/GenBank/DDBJ databases">
        <title>Deep-cultivation of Planctomycetes and their phenomic and genomic characterization uncovers novel biology.</title>
        <authorList>
            <person name="Wiegand S."/>
            <person name="Jogler M."/>
            <person name="Boedeker C."/>
            <person name="Pinto D."/>
            <person name="Vollmers J."/>
            <person name="Rivas-Marin E."/>
            <person name="Kohn T."/>
            <person name="Peeters S.H."/>
            <person name="Heuer A."/>
            <person name="Rast P."/>
            <person name="Oberbeckmann S."/>
            <person name="Bunk B."/>
            <person name="Jeske O."/>
            <person name="Meyerdierks A."/>
            <person name="Storesund J.E."/>
            <person name="Kallscheuer N."/>
            <person name="Luecker S."/>
            <person name="Lage O.M."/>
            <person name="Pohl T."/>
            <person name="Merkel B.J."/>
            <person name="Hornburger P."/>
            <person name="Mueller R.-W."/>
            <person name="Bruemmer F."/>
            <person name="Labrenz M."/>
            <person name="Spormann A.M."/>
            <person name="Op Den Camp H."/>
            <person name="Overmann J."/>
            <person name="Amann R."/>
            <person name="Jetten M.S.M."/>
            <person name="Mascher T."/>
            <person name="Medema M.H."/>
            <person name="Devos D.P."/>
            <person name="Kaster A.-K."/>
            <person name="Ovreas L."/>
            <person name="Rohde M."/>
            <person name="Galperin M.Y."/>
            <person name="Jogler C."/>
        </authorList>
    </citation>
    <scope>NUCLEOTIDE SEQUENCE [LARGE SCALE GENOMIC DNA]</scope>
    <source>
        <strain evidence="3 4">Pan14r</strain>
    </source>
</reference>
<keyword evidence="1" id="KW-0285">Flavoprotein</keyword>
<name>A0A5C5YF28_9PLAN</name>
<organism evidence="3 4">
    <name type="scientific">Crateriforma conspicua</name>
    <dbReference type="NCBI Taxonomy" id="2527996"/>
    <lineage>
        <taxon>Bacteria</taxon>
        <taxon>Pseudomonadati</taxon>
        <taxon>Planctomycetota</taxon>
        <taxon>Planctomycetia</taxon>
        <taxon>Planctomycetales</taxon>
        <taxon>Planctomycetaceae</taxon>
        <taxon>Crateriforma</taxon>
    </lineage>
</organism>
<evidence type="ECO:0000256" key="1">
    <source>
        <dbReference type="ARBA" id="ARBA00022630"/>
    </source>
</evidence>
<dbReference type="EMBL" id="SJPL01000001">
    <property type="protein sequence ID" value="TWT71872.1"/>
    <property type="molecule type" value="Genomic_DNA"/>
</dbReference>
<dbReference type="GO" id="GO:0004324">
    <property type="term" value="F:ferredoxin-NADP+ reductase activity"/>
    <property type="evidence" value="ECO:0007669"/>
    <property type="project" value="UniProtKB-EC"/>
</dbReference>
<proteinExistence type="predicted"/>
<dbReference type="SUPFAM" id="SSF51905">
    <property type="entry name" value="FAD/NAD(P)-binding domain"/>
    <property type="match status" value="1"/>
</dbReference>
<gene>
    <name evidence="3" type="primary">yumC</name>
    <name evidence="3" type="ORF">Pan14r_41890</name>
</gene>
<evidence type="ECO:0000256" key="2">
    <source>
        <dbReference type="ARBA" id="ARBA00023002"/>
    </source>
</evidence>
<dbReference type="Gene3D" id="3.50.50.60">
    <property type="entry name" value="FAD/NAD(P)-binding domain"/>
    <property type="match status" value="2"/>
</dbReference>
<keyword evidence="2 3" id="KW-0560">Oxidoreductase</keyword>
<dbReference type="InterPro" id="IPR050097">
    <property type="entry name" value="Ferredoxin-NADP_redctase_2"/>
</dbReference>
<evidence type="ECO:0000313" key="4">
    <source>
        <dbReference type="Proteomes" id="UP000317238"/>
    </source>
</evidence>
<dbReference type="PRINTS" id="PR00368">
    <property type="entry name" value="FADPNR"/>
</dbReference>
<dbReference type="PANTHER" id="PTHR48105">
    <property type="entry name" value="THIOREDOXIN REDUCTASE 1-RELATED-RELATED"/>
    <property type="match status" value="1"/>
</dbReference>
<accession>A0A5C5YF28</accession>
<dbReference type="Pfam" id="PF13738">
    <property type="entry name" value="Pyr_redox_3"/>
    <property type="match status" value="1"/>
</dbReference>
<dbReference type="PRINTS" id="PR00469">
    <property type="entry name" value="PNDRDTASEII"/>
</dbReference>
<sequence length="364" mass="39456">MNAVPPLPTSSCQVVIVGGGPIGIETAVACRKAGLDAQVIEAGVIGQTMSWWAPGTRWFSSNERIAIAGVPLLTPDQTKATREQYLTYLRAVVQQFGLDVRCRQRVASVQRDGDGLTVLVQTPAGGRQIRCGQVVLAVGGTDHPRRMGIDGEDLPHVDGYLREVHQYFGRRVLIVGGRNSAIEAALRLYHVGADVTLSYRRESLPSTSIKYWLRPEIEGLIRAGRINAHFSTVPVRITPSQVELAAVAPETGEVDSLSLSTVPADDVLTLIGYEQDKTLFREIGVELVQPGDHPAYDVETMMTSIPGVYVAGTAVAGTQSSRYKVFLENCHEHVDKIVRHITGRSVAVAQDSSIDSIIRAQPES</sequence>
<dbReference type="AlphaFoldDB" id="A0A5C5YF28"/>
<dbReference type="InterPro" id="IPR036188">
    <property type="entry name" value="FAD/NAD-bd_sf"/>
</dbReference>
<comment type="caution">
    <text evidence="3">The sequence shown here is derived from an EMBL/GenBank/DDBJ whole genome shotgun (WGS) entry which is preliminary data.</text>
</comment>
<dbReference type="Proteomes" id="UP000317238">
    <property type="component" value="Unassembled WGS sequence"/>
</dbReference>